<evidence type="ECO:0000256" key="5">
    <source>
        <dbReference type="SAM" id="MobiDB-lite"/>
    </source>
</evidence>
<comment type="subcellular location">
    <subcellularLocation>
        <location evidence="1">Membrane</location>
        <topology evidence="1">Multi-pass membrane protein</topology>
    </subcellularLocation>
</comment>
<reference evidence="7 8" key="1">
    <citation type="journal article" date="2015" name="Fungal Genet. Biol.">
        <title>Evolution of novel wood decay mechanisms in Agaricales revealed by the genome sequences of Fistulina hepatica and Cylindrobasidium torrendii.</title>
        <authorList>
            <person name="Floudas D."/>
            <person name="Held B.W."/>
            <person name="Riley R."/>
            <person name="Nagy L.G."/>
            <person name="Koehler G."/>
            <person name="Ransdell A.S."/>
            <person name="Younus H."/>
            <person name="Chow J."/>
            <person name="Chiniquy J."/>
            <person name="Lipzen A."/>
            <person name="Tritt A."/>
            <person name="Sun H."/>
            <person name="Haridas S."/>
            <person name="LaButti K."/>
            <person name="Ohm R.A."/>
            <person name="Kues U."/>
            <person name="Blanchette R.A."/>
            <person name="Grigoriev I.V."/>
            <person name="Minto R.E."/>
            <person name="Hibbett D.S."/>
        </authorList>
    </citation>
    <scope>NUCLEOTIDE SEQUENCE [LARGE SCALE GENOMIC DNA]</scope>
    <source>
        <strain evidence="7 8">ATCC 64428</strain>
    </source>
</reference>
<feature type="transmembrane region" description="Helical" evidence="6">
    <location>
        <begin position="102"/>
        <end position="124"/>
    </location>
</feature>
<evidence type="ECO:0008006" key="9">
    <source>
        <dbReference type="Google" id="ProtNLM"/>
    </source>
</evidence>
<evidence type="ECO:0000256" key="2">
    <source>
        <dbReference type="ARBA" id="ARBA00022692"/>
    </source>
</evidence>
<feature type="region of interest" description="Disordered" evidence="5">
    <location>
        <begin position="270"/>
        <end position="302"/>
    </location>
</feature>
<feature type="transmembrane region" description="Helical" evidence="6">
    <location>
        <begin position="70"/>
        <end position="90"/>
    </location>
</feature>
<dbReference type="OrthoDB" id="435607at2759"/>
<evidence type="ECO:0000256" key="6">
    <source>
        <dbReference type="SAM" id="Phobius"/>
    </source>
</evidence>
<evidence type="ECO:0000313" key="8">
    <source>
        <dbReference type="Proteomes" id="UP000054144"/>
    </source>
</evidence>
<dbReference type="AlphaFoldDB" id="A0A0D7AH68"/>
<dbReference type="Proteomes" id="UP000054144">
    <property type="component" value="Unassembled WGS sequence"/>
</dbReference>
<protein>
    <recommendedName>
        <fullName evidence="9">Auxin efflux carrier</fullName>
    </recommendedName>
</protein>
<dbReference type="PANTHER" id="PTHR31274">
    <property type="entry name" value="PROTEIN ECM3"/>
    <property type="match status" value="1"/>
</dbReference>
<feature type="compositionally biased region" description="Basic and acidic residues" evidence="5">
    <location>
        <begin position="244"/>
        <end position="253"/>
    </location>
</feature>
<dbReference type="PANTHER" id="PTHR31274:SF1">
    <property type="entry name" value="AGL149CP"/>
    <property type="match status" value="1"/>
</dbReference>
<accession>A0A0D7AH68</accession>
<sequence>MASVGFLIYSGIMPLLKMFFTILFGYILERKSLFPPAASRGASQVSMNVALPCLIFSNIVPAFTPSNVSAIGPLALIAVIYILLGLLFGLVIREVCYVPRNFWQGIVVACALSNWGNLPTAVVMTVMAEAPFDPDTDPELGVSYVSIFILVLHVSFWVCGAAASLAWDFLPGVPQDETAQVRIPWHEKPLGSHVARVVRHLARARKAEKPHSKCTRSSSDDIREKVSISAGDLESRPLPASPNDPRHMEHPDVDPDIQVVRCMSRVSPTSRQVSIADVPPPSPPPASTATSHEEEDEEQTGYVSRFIPTRVLATARPLRAVITPVTIALAISVPCALVQDLKALFTTATASGGPSWRGPDGNPPLAFVLDTAVFVGDISIPLSLILLGASFSRMKMPRPISRLPISAMIWVTLAKMVILPVIGVFMVQGMVSGGLILRTSLAERFVAMFLSGTPTAVKYVFV</sequence>
<feature type="region of interest" description="Disordered" evidence="5">
    <location>
        <begin position="203"/>
        <end position="255"/>
    </location>
</feature>
<keyword evidence="2 6" id="KW-0812">Transmembrane</keyword>
<dbReference type="InterPro" id="IPR004776">
    <property type="entry name" value="Mem_transp_PIN-like"/>
</dbReference>
<evidence type="ECO:0000313" key="7">
    <source>
        <dbReference type="EMBL" id="KIY50656.1"/>
    </source>
</evidence>
<keyword evidence="3 6" id="KW-1133">Transmembrane helix</keyword>
<dbReference type="GO" id="GO:0055085">
    <property type="term" value="P:transmembrane transport"/>
    <property type="evidence" value="ECO:0007669"/>
    <property type="project" value="InterPro"/>
</dbReference>
<dbReference type="GO" id="GO:0016020">
    <property type="term" value="C:membrane"/>
    <property type="evidence" value="ECO:0007669"/>
    <property type="project" value="UniProtKB-SubCell"/>
</dbReference>
<dbReference type="EMBL" id="KN881675">
    <property type="protein sequence ID" value="KIY50656.1"/>
    <property type="molecule type" value="Genomic_DNA"/>
</dbReference>
<feature type="transmembrane region" description="Helical" evidence="6">
    <location>
        <begin position="403"/>
        <end position="425"/>
    </location>
</feature>
<dbReference type="Pfam" id="PF03547">
    <property type="entry name" value="Mem_trans"/>
    <property type="match status" value="1"/>
</dbReference>
<evidence type="ECO:0000256" key="3">
    <source>
        <dbReference type="ARBA" id="ARBA00022989"/>
    </source>
</evidence>
<dbReference type="InterPro" id="IPR040254">
    <property type="entry name" value="Ecm3-like"/>
</dbReference>
<feature type="transmembrane region" description="Helical" evidence="6">
    <location>
        <begin position="320"/>
        <end position="345"/>
    </location>
</feature>
<feature type="non-terminal residue" evidence="7">
    <location>
        <position position="462"/>
    </location>
</feature>
<feature type="transmembrane region" description="Helical" evidence="6">
    <location>
        <begin position="365"/>
        <end position="391"/>
    </location>
</feature>
<feature type="transmembrane region" description="Helical" evidence="6">
    <location>
        <begin position="6"/>
        <end position="27"/>
    </location>
</feature>
<gene>
    <name evidence="7" type="ORF">FISHEDRAFT_11054</name>
</gene>
<keyword evidence="8" id="KW-1185">Reference proteome</keyword>
<feature type="transmembrane region" description="Helical" evidence="6">
    <location>
        <begin position="144"/>
        <end position="167"/>
    </location>
</feature>
<keyword evidence="4 6" id="KW-0472">Membrane</keyword>
<organism evidence="7 8">
    <name type="scientific">Fistulina hepatica ATCC 64428</name>
    <dbReference type="NCBI Taxonomy" id="1128425"/>
    <lineage>
        <taxon>Eukaryota</taxon>
        <taxon>Fungi</taxon>
        <taxon>Dikarya</taxon>
        <taxon>Basidiomycota</taxon>
        <taxon>Agaricomycotina</taxon>
        <taxon>Agaricomycetes</taxon>
        <taxon>Agaricomycetidae</taxon>
        <taxon>Agaricales</taxon>
        <taxon>Fistulinaceae</taxon>
        <taxon>Fistulina</taxon>
    </lineage>
</organism>
<name>A0A0D7AH68_9AGAR</name>
<proteinExistence type="predicted"/>
<evidence type="ECO:0000256" key="1">
    <source>
        <dbReference type="ARBA" id="ARBA00004141"/>
    </source>
</evidence>
<evidence type="ECO:0000256" key="4">
    <source>
        <dbReference type="ARBA" id="ARBA00023136"/>
    </source>
</evidence>